<keyword evidence="1" id="KW-0472">Membrane</keyword>
<gene>
    <name evidence="2" type="ORF">CLUMA_CG001530</name>
</gene>
<organism evidence="2 3">
    <name type="scientific">Clunio marinus</name>
    <dbReference type="NCBI Taxonomy" id="568069"/>
    <lineage>
        <taxon>Eukaryota</taxon>
        <taxon>Metazoa</taxon>
        <taxon>Ecdysozoa</taxon>
        <taxon>Arthropoda</taxon>
        <taxon>Hexapoda</taxon>
        <taxon>Insecta</taxon>
        <taxon>Pterygota</taxon>
        <taxon>Neoptera</taxon>
        <taxon>Endopterygota</taxon>
        <taxon>Diptera</taxon>
        <taxon>Nematocera</taxon>
        <taxon>Chironomoidea</taxon>
        <taxon>Chironomidae</taxon>
        <taxon>Clunio</taxon>
    </lineage>
</organism>
<keyword evidence="1" id="KW-0812">Transmembrane</keyword>
<keyword evidence="1" id="KW-1133">Transmembrane helix</keyword>
<feature type="transmembrane region" description="Helical" evidence="1">
    <location>
        <begin position="22"/>
        <end position="49"/>
    </location>
</feature>
<protein>
    <submittedName>
        <fullName evidence="2">CLUMA_CG001530, isoform A</fullName>
    </submittedName>
</protein>
<evidence type="ECO:0000313" key="3">
    <source>
        <dbReference type="Proteomes" id="UP000183832"/>
    </source>
</evidence>
<keyword evidence="3" id="KW-1185">Reference proteome</keyword>
<sequence length="316" mass="35615">MRGVNCLICSVFISYPNNMKKIILGFFCLSAIICVLKLLSLTGIISTIWSLVFRIQTSNEWFLELDNAYIKFYSEARDRMESLLSPLGAIFADFKETFESVPQEDLSEELSKDFNDFFELVNSTFNTLPITASSTVLLLVHTLMPMGTSLNLATVAQSFEMNMAMELSTIFMKFTNPTESTSESCKAHILYQFTSNFEAIKTELLDELEFKKKYLGNSFIAADMAIEMLSKDTQVLADKIRVCGSSVQETNTRNQCVQDIVDEYATCSSCPYTKTLQFAYSGIYNAGSNIYTKVMGGMGMPMSNFFLYEYLKSTCP</sequence>
<dbReference type="Proteomes" id="UP000183832">
    <property type="component" value="Unassembled WGS sequence"/>
</dbReference>
<name>A0A1J1HK03_9DIPT</name>
<accession>A0A1J1HK03</accession>
<evidence type="ECO:0000313" key="2">
    <source>
        <dbReference type="EMBL" id="CRK87740.1"/>
    </source>
</evidence>
<reference evidence="2 3" key="1">
    <citation type="submission" date="2015-04" db="EMBL/GenBank/DDBJ databases">
        <authorList>
            <person name="Syromyatnikov M.Y."/>
            <person name="Popov V.N."/>
        </authorList>
    </citation>
    <scope>NUCLEOTIDE SEQUENCE [LARGE SCALE GENOMIC DNA]</scope>
</reference>
<dbReference type="AlphaFoldDB" id="A0A1J1HK03"/>
<proteinExistence type="predicted"/>
<evidence type="ECO:0000256" key="1">
    <source>
        <dbReference type="SAM" id="Phobius"/>
    </source>
</evidence>
<dbReference type="EMBL" id="CVRI01000004">
    <property type="protein sequence ID" value="CRK87740.1"/>
    <property type="molecule type" value="Genomic_DNA"/>
</dbReference>